<sequence length="132" mass="13721">MTAEVRAPFRQARIFFLYPATIAAASIASYVSVLRLVGQKDAMADSGNLLVNLGIITAAVFCLRADLKGRSELLQEVAIELKEARPPEGSPSAAAAIAGADDGAGVLSDADPSARAMRSASGFGKKKKSKRA</sequence>
<comment type="caution">
    <text evidence="3">The sequence shown here is derived from an EMBL/GenBank/DDBJ whole genome shotgun (WGS) entry which is preliminary data.</text>
</comment>
<feature type="transmembrane region" description="Helical" evidence="2">
    <location>
        <begin position="49"/>
        <end position="67"/>
    </location>
</feature>
<dbReference type="InterPro" id="IPR021883">
    <property type="entry name" value="LPA1-like"/>
</dbReference>
<name>A0A0M0JAI9_9EUKA</name>
<evidence type="ECO:0000313" key="3">
    <source>
        <dbReference type="EMBL" id="KOO23609.1"/>
    </source>
</evidence>
<evidence type="ECO:0000256" key="2">
    <source>
        <dbReference type="SAM" id="Phobius"/>
    </source>
</evidence>
<organism evidence="3 4">
    <name type="scientific">Chrysochromulina tobinii</name>
    <dbReference type="NCBI Taxonomy" id="1460289"/>
    <lineage>
        <taxon>Eukaryota</taxon>
        <taxon>Haptista</taxon>
        <taxon>Haptophyta</taxon>
        <taxon>Prymnesiophyceae</taxon>
        <taxon>Prymnesiales</taxon>
        <taxon>Chrysochromulinaceae</taxon>
        <taxon>Chrysochromulina</taxon>
    </lineage>
</organism>
<dbReference type="AlphaFoldDB" id="A0A0M0JAI9"/>
<accession>A0A0M0JAI9</accession>
<evidence type="ECO:0000313" key="4">
    <source>
        <dbReference type="Proteomes" id="UP000037460"/>
    </source>
</evidence>
<feature type="region of interest" description="Disordered" evidence="1">
    <location>
        <begin position="106"/>
        <end position="132"/>
    </location>
</feature>
<keyword evidence="2" id="KW-1133">Transmembrane helix</keyword>
<dbReference type="Pfam" id="PF11998">
    <property type="entry name" value="DUF3493"/>
    <property type="match status" value="1"/>
</dbReference>
<dbReference type="Proteomes" id="UP000037460">
    <property type="component" value="Unassembled WGS sequence"/>
</dbReference>
<keyword evidence="2" id="KW-0472">Membrane</keyword>
<keyword evidence="2" id="KW-0812">Transmembrane</keyword>
<feature type="transmembrane region" description="Helical" evidence="2">
    <location>
        <begin position="15"/>
        <end position="37"/>
    </location>
</feature>
<evidence type="ECO:0000256" key="1">
    <source>
        <dbReference type="SAM" id="MobiDB-lite"/>
    </source>
</evidence>
<proteinExistence type="predicted"/>
<keyword evidence="4" id="KW-1185">Reference proteome</keyword>
<protein>
    <submittedName>
        <fullName evidence="3">Uncharacterized protein</fullName>
    </submittedName>
</protein>
<gene>
    <name evidence="3" type="ORF">Ctob_001573</name>
</gene>
<dbReference type="EMBL" id="JWZX01003175">
    <property type="protein sequence ID" value="KOO23609.1"/>
    <property type="molecule type" value="Genomic_DNA"/>
</dbReference>
<reference evidence="4" key="1">
    <citation type="journal article" date="2015" name="PLoS Genet.">
        <title>Genome Sequence and Transcriptome Analyses of Chrysochromulina tobin: Metabolic Tools for Enhanced Algal Fitness in the Prominent Order Prymnesiales (Haptophyceae).</title>
        <authorList>
            <person name="Hovde B.T."/>
            <person name="Deodato C.R."/>
            <person name="Hunsperger H.M."/>
            <person name="Ryken S.A."/>
            <person name="Yost W."/>
            <person name="Jha R.K."/>
            <person name="Patterson J."/>
            <person name="Monnat R.J. Jr."/>
            <person name="Barlow S.B."/>
            <person name="Starkenburg S.R."/>
            <person name="Cattolico R.A."/>
        </authorList>
    </citation>
    <scope>NUCLEOTIDE SEQUENCE</scope>
    <source>
        <strain evidence="4">CCMP291</strain>
    </source>
</reference>